<dbReference type="SUPFAM" id="SSF56672">
    <property type="entry name" value="DNA/RNA polymerases"/>
    <property type="match status" value="1"/>
</dbReference>
<evidence type="ECO:0000256" key="11">
    <source>
        <dbReference type="SAM" id="MobiDB-lite"/>
    </source>
</evidence>
<dbReference type="InterPro" id="IPR005162">
    <property type="entry name" value="Retrotrans_gag_dom"/>
</dbReference>
<proteinExistence type="predicted"/>
<evidence type="ECO:0000256" key="6">
    <source>
        <dbReference type="ARBA" id="ARBA00022759"/>
    </source>
</evidence>
<keyword evidence="10" id="KW-0175">Coiled coil</keyword>
<dbReference type="InterPro" id="IPR036397">
    <property type="entry name" value="RNaseH_sf"/>
</dbReference>
<evidence type="ECO:0000256" key="1">
    <source>
        <dbReference type="ARBA" id="ARBA00012493"/>
    </source>
</evidence>
<dbReference type="GO" id="GO:0003964">
    <property type="term" value="F:RNA-directed DNA polymerase activity"/>
    <property type="evidence" value="ECO:0007669"/>
    <property type="project" value="UniProtKB-KW"/>
</dbReference>
<dbReference type="GO" id="GO:0004519">
    <property type="term" value="F:endonuclease activity"/>
    <property type="evidence" value="ECO:0007669"/>
    <property type="project" value="UniProtKB-KW"/>
</dbReference>
<keyword evidence="9" id="KW-0863">Zinc-finger</keyword>
<dbReference type="Pfam" id="PF22936">
    <property type="entry name" value="Pol_BBD"/>
    <property type="match status" value="1"/>
</dbReference>
<dbReference type="PROSITE" id="PS50994">
    <property type="entry name" value="INTEGRASE"/>
    <property type="match status" value="1"/>
</dbReference>
<dbReference type="EC" id="2.7.7.49" evidence="1"/>
<keyword evidence="2" id="KW-0808">Transferase</keyword>
<dbReference type="Pfam" id="PF25597">
    <property type="entry name" value="SH3_retrovirus"/>
    <property type="match status" value="1"/>
</dbReference>
<dbReference type="Gene3D" id="3.30.70.270">
    <property type="match status" value="1"/>
</dbReference>
<dbReference type="InterPro" id="IPR021109">
    <property type="entry name" value="Peptidase_aspartic_dom_sf"/>
</dbReference>
<feature type="region of interest" description="Disordered" evidence="11">
    <location>
        <begin position="1669"/>
        <end position="1732"/>
    </location>
</feature>
<keyword evidence="7" id="KW-0378">Hydrolase</keyword>
<evidence type="ECO:0000256" key="8">
    <source>
        <dbReference type="ARBA" id="ARBA00022918"/>
    </source>
</evidence>
<organism evidence="15">
    <name type="scientific">Tanacetum cinerariifolium</name>
    <name type="common">Dalmatian daisy</name>
    <name type="synonym">Chrysanthemum cinerariifolium</name>
    <dbReference type="NCBI Taxonomy" id="118510"/>
    <lineage>
        <taxon>Eukaryota</taxon>
        <taxon>Viridiplantae</taxon>
        <taxon>Streptophyta</taxon>
        <taxon>Embryophyta</taxon>
        <taxon>Tracheophyta</taxon>
        <taxon>Spermatophyta</taxon>
        <taxon>Magnoliopsida</taxon>
        <taxon>eudicotyledons</taxon>
        <taxon>Gunneridae</taxon>
        <taxon>Pentapetalae</taxon>
        <taxon>asterids</taxon>
        <taxon>campanulids</taxon>
        <taxon>Asterales</taxon>
        <taxon>Asteraceae</taxon>
        <taxon>Asteroideae</taxon>
        <taxon>Anthemideae</taxon>
        <taxon>Anthemidinae</taxon>
        <taxon>Tanacetum</taxon>
    </lineage>
</organism>
<feature type="compositionally biased region" description="Polar residues" evidence="11">
    <location>
        <begin position="1713"/>
        <end position="1731"/>
    </location>
</feature>
<evidence type="ECO:0000259" key="13">
    <source>
        <dbReference type="PROSITE" id="PS50158"/>
    </source>
</evidence>
<gene>
    <name evidence="15" type="ORF">Tci_055145</name>
</gene>
<feature type="coiled-coil region" evidence="10">
    <location>
        <begin position="299"/>
        <end position="333"/>
    </location>
</feature>
<dbReference type="PANTHER" id="PTHR37984:SF5">
    <property type="entry name" value="PROTEIN NYNRIN-LIKE"/>
    <property type="match status" value="1"/>
</dbReference>
<dbReference type="SMART" id="SM00343">
    <property type="entry name" value="ZnF_C2HC"/>
    <property type="match status" value="1"/>
</dbReference>
<dbReference type="InterPro" id="IPR001878">
    <property type="entry name" value="Znf_CCHC"/>
</dbReference>
<dbReference type="Gene3D" id="4.10.60.10">
    <property type="entry name" value="Zinc finger, CCHC-type"/>
    <property type="match status" value="1"/>
</dbReference>
<evidence type="ECO:0000259" key="14">
    <source>
        <dbReference type="PROSITE" id="PS50994"/>
    </source>
</evidence>
<feature type="domain" description="Integrase catalytic" evidence="14">
    <location>
        <begin position="2514"/>
        <end position="2629"/>
    </location>
</feature>
<keyword evidence="9" id="KW-0862">Zinc</keyword>
<reference evidence="15" key="1">
    <citation type="journal article" date="2019" name="Sci. Rep.">
        <title>Draft genome of Tanacetum cinerariifolium, the natural source of mosquito coil.</title>
        <authorList>
            <person name="Yamashiro T."/>
            <person name="Shiraishi A."/>
            <person name="Satake H."/>
            <person name="Nakayama K."/>
        </authorList>
    </citation>
    <scope>NUCLEOTIDE SEQUENCE</scope>
</reference>
<feature type="compositionally biased region" description="Basic and acidic residues" evidence="11">
    <location>
        <begin position="917"/>
        <end position="931"/>
    </location>
</feature>
<name>A0A6L2NCE5_TANCI</name>
<dbReference type="FunFam" id="3.10.20.370:FF:000001">
    <property type="entry name" value="Retrovirus-related Pol polyprotein from transposon 17.6-like protein"/>
    <property type="match status" value="1"/>
</dbReference>
<keyword evidence="5" id="KW-0064">Aspartyl protease</keyword>
<keyword evidence="6" id="KW-0255">Endonuclease</keyword>
<dbReference type="GO" id="GO:0015074">
    <property type="term" value="P:DNA integration"/>
    <property type="evidence" value="ECO:0007669"/>
    <property type="project" value="InterPro"/>
</dbReference>
<feature type="region of interest" description="Disordered" evidence="11">
    <location>
        <begin position="868"/>
        <end position="893"/>
    </location>
</feature>
<evidence type="ECO:0000256" key="3">
    <source>
        <dbReference type="ARBA" id="ARBA00022695"/>
    </source>
</evidence>
<dbReference type="Pfam" id="PF07727">
    <property type="entry name" value="RVT_2"/>
    <property type="match status" value="1"/>
</dbReference>
<dbReference type="InterPro" id="IPR013103">
    <property type="entry name" value="RVT_2"/>
</dbReference>
<dbReference type="Pfam" id="PF13976">
    <property type="entry name" value="gag_pre-integrs"/>
    <property type="match status" value="1"/>
</dbReference>
<dbReference type="GO" id="GO:0003676">
    <property type="term" value="F:nucleic acid binding"/>
    <property type="evidence" value="ECO:0007669"/>
    <property type="project" value="InterPro"/>
</dbReference>
<dbReference type="PANTHER" id="PTHR37984">
    <property type="entry name" value="PROTEIN CBG26694"/>
    <property type="match status" value="1"/>
</dbReference>
<feature type="compositionally biased region" description="Polar residues" evidence="11">
    <location>
        <begin position="868"/>
        <end position="888"/>
    </location>
</feature>
<keyword evidence="5" id="KW-0645">Protease</keyword>
<accession>A0A6L2NCE5</accession>
<feature type="region of interest" description="Disordered" evidence="11">
    <location>
        <begin position="1832"/>
        <end position="1887"/>
    </location>
</feature>
<dbReference type="Pfam" id="PF03732">
    <property type="entry name" value="Retrotrans_gag"/>
    <property type="match status" value="1"/>
</dbReference>
<sequence>MTKDEAGNEVKVPLVTAQQILARTRERKAKSTMLMAILDEHLARFHIIKDAKTLWAAIKTRFGAWSNISLIMRNTPGIDNLDIDDLYNNLKVYEADIKGSSGSSSNSQNVAFVFAESTSSTNELNVAYSVSTATGHSSQAQGSSSYADELIFLFFLLINPVVAMLSMRVKRFYKKTGRKLEVNGKEPVGFDKTKVECFNCHRRGHFARDCRIAKNLGNRSRDARNSGCIARDNGKRNAREEDEKALREKLRNANIGIVCYQYDIESIEGQLRVHQQNEVIYEEKIRVIEYDVKDKSNLLKYTQKQLDEALKEKEDLKAKLEKFETSSQNLTKLLNSQISAKVKTGLGYDSQFNEKEVLELKAKEVTETVFDNRSSDEENSLANDRFKKGEGFHAVPHSLTGNYMPPKPDLSFVGLDDSIYKFKISETITSLSKYVKDAFETSTAFVEKPKEVRTRTGHGESRPVWNNVQRINNQNKFAPTAVFTRSGRILVSAANQKLQHQLVLPNQLILLDLNRGHPHQALKNKGIVDSGCSRHMTGNKAYLADYQEINDSGFVAFGLSRGKITSKGKIRTEKLDFDDVYFVNELQFNLFSVSQMCDMKNIVLFTETECLVLSPNFKLLDKSQVLLRILRQSNMYSFDLQNVVPSGDLTCLFAKAFIDESNLCHMRLGHVNFKTMNKLVKKNLVRGLPLKIFKNDHTCVACQKGKQHKATYKGKLMSLISQPLQMLHMDLFGPTSVMSINHKKYCLVVTDEFSRALVTKHHNKTPYELLNGRSPRLDFMRPFGCHVTILNTLDPLGKFDGKADEGFLVGYFVTSKAFRVFNTKTKKVKENMHVRFLENKPNVAGTGPNWLFDIDSLTNSVNYIQVSTGNQTDKNAGPQDTNGNTGAQDNVDAGKDVSDQHYIVLPLWSSISSTYKGSDDKAKDDKPKDNIGSKTVMKPVNKEDQAYRGDLARLMSQGKEASDAENSLSKEFKQGCMNQRGAAKAGSTNGFNTVSNPVNAASTSGPLVLVDHHLLILMHSFMMTHYSIAYDDDLDTFTSLVQGVDAEVDFNNMESSTIYSPIPTHRVHINHPKDQILEDLQSAMEPKKVAQSLDDESWVKATQDELLQFSLQKKDKKGIVVRNKARLVAQEHRQEERIDYDKVFSPVARIEAIKIFLAFASFMRFIVYQMDVKSTFLYGTIEEEVYMYVDDIIFGSTKKSLCDEFETMMHKRFQMSSMRELTFFLGLQVKQSEEEIFISHDKYVAEILKKFDFSFVRTVSTPIKTQKPLVKDEEATDVDVHLYRSMIRSLIYLTASRPDITFAVCACSRFQVTPKLSHLHAVKRIFRYLKGQPKLGLWYPKDSLFDLEAYSDSDYARANLDRKSKTGGNGDPPVPDLRTMEELCQQPLNGRGGPIAPIAIQVTNFGLNNDMIQQVQNFCQFHGLPGDDANKHLDKFLHVTQSIKVNGVTDDALHLYLFPHSLTHHATAWFDRLPRNSINTFEQMAKMFVGKYFPPSMVTKLRNKITNFRQPWERYKLLIDRFTNHNMLPVTQIDTFYNGLTLRHRDTINVAAGGTFMKRRPEECYDLIENMTAHHNYWDTSAQRSESFSSITSSFDPKIIALKAEMAEINKNLMRVLQVNQQVKAVTPNCETCGGPHSYNDYSATVGQTHNVYATGAYQCGDSYQPQGNRNLLSYRSDNYLGPRGFNQNQNRNNQNQNFQNQNRNQGNHHPQENNQGRNQFFQGASHGQNLPSAYQAPAYQAPDYQTPVHQHLISQPQVVTTNEFTNFMKANDAILKNMQTNMSSLTNSNLELKNMFGQLMKMNTASSSGSRTILGNTITNPKEDLKGITTRSGTAYQGPTIPTTSSSLPKVVERETEVTKNTVPPTNNGSTKDVQPSPNQKPSIPYPSRFHDQKLHDKANDQKEKFFQIFQDLNFNISFADALILMPKFGPTIKTLLTNKDKLSESARTSLNEHCSAVLLKKLPEKLGDPNKFLIPCDFSGMDECLALADLGASINLMPLSVWNKLSLPELSPTFVDFDADPRVPLILGRSFLKTKRALIDVFEGELTLRVGKEAITFNLDQTSRYSANYNDMMANRIDDINMAYEGRSSRDFLLEEVDAFLALEDDPTSPEVDHSYFNPEEDILLLEAFLNDDPSLPPLNQRNYLPQVRKELKIGEAKTDKYSIDEPPEVELKDLPPHLEYAFLEGDDKLSVITAKDLSDEEKTALIKVLKSHKRAIAWKLSDIKGINLEFCTYKILMEDDFKPAAQHQRRVNPKIHDVIKKEVLKLLNARLIYLISDSPWEKSHFMVKEGIVFGHKISKNGIEVDKPKVDVITKLPHPTTIKGIRSFLGHVGFYRQFIQDFSKIARPMTRLLKKDTLFFFSNECIEAFQTLKRKLTEPPILIAFNWDLPFELICDASDFAIGVVLGQHQERHFRPIHYASKIMIEAESNYTTMEKEMLAMVYAFKKFRSYLIMNKSIVYTDHSALKYLFAKKDSKARLLRWGMSSQQKNKFFKDVKHYFWDDPFLFKIYADQVIRRFGTPRGIISDRDTQFYNDQFAKVMVKYGVTHRLATPYHPQTSGQVEVSNRGLKRILERTVVENCASQSDKLDDALWAFRTAYKTPIGFTLYMLVYGKACHLPIELENKAYWALKHANFNLQTAGDHRKVQLNELNKLRDQAYENSLIYKEKTKRLHDSKIKTVFSTSVIESSSLNLD</sequence>
<keyword evidence="3" id="KW-0548">Nucleotidyltransferase</keyword>
<keyword evidence="12" id="KW-0812">Transmembrane</keyword>
<feature type="region of interest" description="Disordered" evidence="11">
    <location>
        <begin position="914"/>
        <end position="935"/>
    </location>
</feature>
<dbReference type="Gene3D" id="3.10.10.10">
    <property type="entry name" value="HIV Type 1 Reverse Transcriptase, subunit A, domain 1"/>
    <property type="match status" value="1"/>
</dbReference>
<dbReference type="InterPro" id="IPR025724">
    <property type="entry name" value="GAG-pre-integrase_dom"/>
</dbReference>
<dbReference type="InterPro" id="IPR043128">
    <property type="entry name" value="Rev_trsase/Diguanyl_cyclase"/>
</dbReference>
<keyword evidence="9" id="KW-0479">Metal-binding</keyword>
<feature type="compositionally biased region" description="Polar residues" evidence="11">
    <location>
        <begin position="1832"/>
        <end position="1849"/>
    </location>
</feature>
<dbReference type="Pfam" id="PF17917">
    <property type="entry name" value="RT_RNaseH"/>
    <property type="match status" value="1"/>
</dbReference>
<evidence type="ECO:0000256" key="12">
    <source>
        <dbReference type="SAM" id="Phobius"/>
    </source>
</evidence>
<evidence type="ECO:0000256" key="4">
    <source>
        <dbReference type="ARBA" id="ARBA00022722"/>
    </source>
</evidence>
<evidence type="ECO:0000256" key="5">
    <source>
        <dbReference type="ARBA" id="ARBA00022750"/>
    </source>
</evidence>
<dbReference type="Gene3D" id="3.30.420.10">
    <property type="entry name" value="Ribonuclease H-like superfamily/Ribonuclease H"/>
    <property type="match status" value="1"/>
</dbReference>
<dbReference type="InterPro" id="IPR043502">
    <property type="entry name" value="DNA/RNA_pol_sf"/>
</dbReference>
<dbReference type="CDD" id="cd09274">
    <property type="entry name" value="RNase_HI_RT_Ty3"/>
    <property type="match status" value="1"/>
</dbReference>
<dbReference type="GO" id="GO:0004190">
    <property type="term" value="F:aspartic-type endopeptidase activity"/>
    <property type="evidence" value="ECO:0007669"/>
    <property type="project" value="UniProtKB-KW"/>
</dbReference>
<dbReference type="InterPro" id="IPR036875">
    <property type="entry name" value="Znf_CCHC_sf"/>
</dbReference>
<feature type="domain" description="CCHC-type" evidence="13">
    <location>
        <begin position="197"/>
        <end position="211"/>
    </location>
</feature>
<dbReference type="InterPro" id="IPR012337">
    <property type="entry name" value="RNaseH-like_sf"/>
</dbReference>
<dbReference type="InterPro" id="IPR054722">
    <property type="entry name" value="PolX-like_BBD"/>
</dbReference>
<dbReference type="PROSITE" id="PS50158">
    <property type="entry name" value="ZF_CCHC"/>
    <property type="match status" value="1"/>
</dbReference>
<evidence type="ECO:0000313" key="15">
    <source>
        <dbReference type="EMBL" id="GEU83167.1"/>
    </source>
</evidence>
<dbReference type="GO" id="GO:0008270">
    <property type="term" value="F:zinc ion binding"/>
    <property type="evidence" value="ECO:0007669"/>
    <property type="project" value="UniProtKB-KW"/>
</dbReference>
<dbReference type="FunFam" id="3.30.70.270:FF:000020">
    <property type="entry name" value="Transposon Tf2-6 polyprotein-like Protein"/>
    <property type="match status" value="1"/>
</dbReference>
<evidence type="ECO:0000256" key="2">
    <source>
        <dbReference type="ARBA" id="ARBA00022679"/>
    </source>
</evidence>
<dbReference type="InterPro" id="IPR057670">
    <property type="entry name" value="SH3_retrovirus"/>
</dbReference>
<evidence type="ECO:0000256" key="10">
    <source>
        <dbReference type="SAM" id="Coils"/>
    </source>
</evidence>
<keyword evidence="4" id="KW-0540">Nuclease</keyword>
<keyword evidence="12" id="KW-1133">Transmembrane helix</keyword>
<dbReference type="InterPro" id="IPR050951">
    <property type="entry name" value="Retrovirus_Pol_polyprotein"/>
</dbReference>
<feature type="transmembrane region" description="Helical" evidence="12">
    <location>
        <begin position="150"/>
        <end position="169"/>
    </location>
</feature>
<comment type="caution">
    <text evidence="15">The sequence shown here is derived from an EMBL/GenBank/DDBJ whole genome shotgun (WGS) entry which is preliminary data.</text>
</comment>
<dbReference type="EMBL" id="BKCJ010008630">
    <property type="protein sequence ID" value="GEU83167.1"/>
    <property type="molecule type" value="Genomic_DNA"/>
</dbReference>
<keyword evidence="12" id="KW-0472">Membrane</keyword>
<dbReference type="SUPFAM" id="SSF57756">
    <property type="entry name" value="Retrovirus zinc finger-like domains"/>
    <property type="match status" value="1"/>
</dbReference>
<protein>
    <recommendedName>
        <fullName evidence="1">RNA-directed DNA polymerase</fullName>
        <ecNumber evidence="1">2.7.7.49</ecNumber>
    </recommendedName>
</protein>
<feature type="compositionally biased region" description="Low complexity" evidence="11">
    <location>
        <begin position="1685"/>
        <end position="1708"/>
    </location>
</feature>
<keyword evidence="8" id="KW-0695">RNA-directed DNA polymerase</keyword>
<feature type="compositionally biased region" description="Polar residues" evidence="11">
    <location>
        <begin position="1860"/>
        <end position="1883"/>
    </location>
</feature>
<evidence type="ECO:0000256" key="7">
    <source>
        <dbReference type="ARBA" id="ARBA00022801"/>
    </source>
</evidence>
<dbReference type="InterPro" id="IPR041373">
    <property type="entry name" value="RT_RNaseH"/>
</dbReference>
<dbReference type="InterPro" id="IPR001584">
    <property type="entry name" value="Integrase_cat-core"/>
</dbReference>
<evidence type="ECO:0000256" key="9">
    <source>
        <dbReference type="PROSITE-ProRule" id="PRU00047"/>
    </source>
</evidence>
<dbReference type="Gene3D" id="2.40.70.10">
    <property type="entry name" value="Acid Proteases"/>
    <property type="match status" value="1"/>
</dbReference>
<dbReference type="SUPFAM" id="SSF53098">
    <property type="entry name" value="Ribonuclease H-like"/>
    <property type="match status" value="1"/>
</dbReference>